<keyword evidence="3" id="KW-1185">Reference proteome</keyword>
<name>D8MBP3_BLAHO</name>
<dbReference type="GO" id="GO:0005759">
    <property type="term" value="C:mitochondrial matrix"/>
    <property type="evidence" value="ECO:0007669"/>
    <property type="project" value="InterPro"/>
</dbReference>
<gene>
    <name evidence="2" type="ORF">GSBLH_T00005079001</name>
</gene>
<dbReference type="RefSeq" id="XP_012899530.1">
    <property type="nucleotide sequence ID" value="XM_013044076.1"/>
</dbReference>
<dbReference type="InParanoid" id="D8MBP3"/>
<feature type="compositionally biased region" description="Acidic residues" evidence="1">
    <location>
        <begin position="173"/>
        <end position="182"/>
    </location>
</feature>
<dbReference type="InterPro" id="IPR036561">
    <property type="entry name" value="MAM33_sf"/>
</dbReference>
<dbReference type="Gene3D" id="3.10.280.10">
    <property type="entry name" value="Mitochondrial glycoprotein"/>
    <property type="match status" value="1"/>
</dbReference>
<dbReference type="GeneID" id="24922061"/>
<dbReference type="OrthoDB" id="10322807at2759"/>
<evidence type="ECO:0000313" key="3">
    <source>
        <dbReference type="Proteomes" id="UP000008312"/>
    </source>
</evidence>
<dbReference type="InterPro" id="IPR003428">
    <property type="entry name" value="MAM33"/>
</dbReference>
<dbReference type="EMBL" id="FN668691">
    <property type="protein sequence ID" value="CBK25482.2"/>
    <property type="molecule type" value="Genomic_DNA"/>
</dbReference>
<dbReference type="Proteomes" id="UP000008312">
    <property type="component" value="Unassembled WGS sequence"/>
</dbReference>
<dbReference type="AlphaFoldDB" id="D8MBP3"/>
<accession>D8MBP3</accession>
<sequence>MLSKLLLSNVSALRVGMRPLARSFATRFYDSPLYRNLKSEYESVAETQEKDVTESLQKMTKQFNKMGWEVSNEWGSSVVALSKPIAEDEDVFISFKADMQSDLSIPENKTSEDAELQFKVFQNVGTHTRETTQENGEPEESFGIDLQMIFVCNSSKDKPLEVVHMDSAVGVDSETEEMDMEEERYPGPPYDEWDDSIKNSVVAHLKDLGITENFSKLLLQFALDKEYSEYINFLRNVAVVPEEEGDNGEAAPQEQ</sequence>
<dbReference type="SUPFAM" id="SSF54529">
    <property type="entry name" value="Mitochondrial glycoprotein MAM33-like"/>
    <property type="match status" value="1"/>
</dbReference>
<protein>
    <submittedName>
        <fullName evidence="2">Mitochondrial glycoprotein family protein (MAM33)</fullName>
    </submittedName>
</protein>
<evidence type="ECO:0000256" key="1">
    <source>
        <dbReference type="SAM" id="MobiDB-lite"/>
    </source>
</evidence>
<reference evidence="2" key="1">
    <citation type="submission" date="2010-02" db="EMBL/GenBank/DDBJ databases">
        <title>Sequencing and annotation of the Blastocystis hominis genome.</title>
        <authorList>
            <person name="Wincker P."/>
        </authorList>
    </citation>
    <scope>NUCLEOTIDE SEQUENCE</scope>
    <source>
        <strain evidence="2">Singapore isolate B</strain>
    </source>
</reference>
<feature type="region of interest" description="Disordered" evidence="1">
    <location>
        <begin position="172"/>
        <end position="191"/>
    </location>
</feature>
<organism evidence="2">
    <name type="scientific">Blastocystis hominis</name>
    <dbReference type="NCBI Taxonomy" id="12968"/>
    <lineage>
        <taxon>Eukaryota</taxon>
        <taxon>Sar</taxon>
        <taxon>Stramenopiles</taxon>
        <taxon>Bigyra</taxon>
        <taxon>Opalozoa</taxon>
        <taxon>Opalinata</taxon>
        <taxon>Blastocystidae</taxon>
        <taxon>Blastocystis</taxon>
    </lineage>
</organism>
<dbReference type="Pfam" id="PF02330">
    <property type="entry name" value="MAM33"/>
    <property type="match status" value="1"/>
</dbReference>
<evidence type="ECO:0000313" key="2">
    <source>
        <dbReference type="EMBL" id="CBK25482.2"/>
    </source>
</evidence>
<proteinExistence type="predicted"/>